<keyword evidence="3" id="KW-1185">Reference proteome</keyword>
<feature type="non-terminal residue" evidence="2">
    <location>
        <position position="1"/>
    </location>
</feature>
<protein>
    <recommendedName>
        <fullName evidence="1">N-sulphoglucosamine sulphohydrolase C-terminal domain-containing protein</fullName>
    </recommendedName>
</protein>
<dbReference type="Pfam" id="PF16347">
    <property type="entry name" value="SGSH_C"/>
    <property type="match status" value="1"/>
</dbReference>
<dbReference type="PANTHER" id="PTHR46615:SF1">
    <property type="entry name" value="ARYLSULFATASE K"/>
    <property type="match status" value="1"/>
</dbReference>
<feature type="domain" description="N-sulphoglucosamine sulphohydrolase C-terminal" evidence="1">
    <location>
        <begin position="172"/>
        <end position="281"/>
    </location>
</feature>
<evidence type="ECO:0000313" key="3">
    <source>
        <dbReference type="Proteomes" id="UP000326458"/>
    </source>
</evidence>
<accession>A0A5N3URK3</accession>
<dbReference type="SUPFAM" id="SSF53649">
    <property type="entry name" value="Alkaline phosphatase-like"/>
    <property type="match status" value="1"/>
</dbReference>
<dbReference type="PANTHER" id="PTHR46615">
    <property type="entry name" value="ARYLSULFATASE K"/>
    <property type="match status" value="1"/>
</dbReference>
<dbReference type="EMBL" id="VCEA01002243">
    <property type="protein sequence ID" value="KAB0339191.1"/>
    <property type="molecule type" value="Genomic_DNA"/>
</dbReference>
<reference evidence="2 3" key="1">
    <citation type="submission" date="2019-06" db="EMBL/GenBank/DDBJ databases">
        <title>Discovery of a novel chromosome fission-fusion reversal in muntjac.</title>
        <authorList>
            <person name="Mudd A.B."/>
            <person name="Bredeson J.V."/>
            <person name="Baum R."/>
            <person name="Hockemeyer D."/>
            <person name="Rokhsar D.S."/>
        </authorList>
    </citation>
    <scope>NUCLEOTIDE SEQUENCE [LARGE SCALE GENOMIC DNA]</scope>
    <source>
        <strain evidence="2">UTSW_UCB_Mm</strain>
        <tissue evidence="2">Fibroblast cell line</tissue>
    </source>
</reference>
<name>A0A5N3URK3_MUNMU</name>
<dbReference type="GO" id="GO:0015024">
    <property type="term" value="F:glucuronate-2-sulfatase activity"/>
    <property type="evidence" value="ECO:0007669"/>
    <property type="project" value="TreeGrafter"/>
</dbReference>
<sequence length="347" mass="38957">HGLSLVAASRGYSLVAVSTWVVVQGLSCHVACGIFPHPGRNADPLIGRQIFNRWTSREVLGHLFSCASCACGQLFATPCTVARLSPLSMEFSTQEYWSGLPFPSPGDLPNPGIKPGSPPPGKLTQICTIKLKYFFYSIFEITRVLTTGLPVNSLFFYRKFQANTFKPLLKNTASFLNVAGIPLPQNLSGYSLLPSASEMFKNEQNFKNLHPPWILSEFHGCNVNASTYMLRTNQWKYIAYSDGASVLPQLFDLSSDPDELTNIAAKFPEVTSSLDQKLRSIINYPKVSASVHQYNKEQFIKWKQSIGQNYSNVIANLRWHQDWLKEPKKYENAIDQWLKSHSDPKTI</sequence>
<dbReference type="AlphaFoldDB" id="A0A5N3URK3"/>
<dbReference type="Proteomes" id="UP000326458">
    <property type="component" value="Unassembled WGS sequence"/>
</dbReference>
<dbReference type="InterPro" id="IPR032506">
    <property type="entry name" value="SGSH_C"/>
</dbReference>
<dbReference type="InterPro" id="IPR017850">
    <property type="entry name" value="Alkaline_phosphatase_core_sf"/>
</dbReference>
<dbReference type="InterPro" id="IPR051849">
    <property type="entry name" value="GAG-degrading_sulfatase"/>
</dbReference>
<comment type="caution">
    <text evidence="2">The sequence shown here is derived from an EMBL/GenBank/DDBJ whole genome shotgun (WGS) entry which is preliminary data.</text>
</comment>
<organism evidence="2 3">
    <name type="scientific">Muntiacus muntjak</name>
    <name type="common">Barking deer</name>
    <name type="synonym">Indian muntjac</name>
    <dbReference type="NCBI Taxonomy" id="9888"/>
    <lineage>
        <taxon>Eukaryota</taxon>
        <taxon>Metazoa</taxon>
        <taxon>Chordata</taxon>
        <taxon>Craniata</taxon>
        <taxon>Vertebrata</taxon>
        <taxon>Euteleostomi</taxon>
        <taxon>Mammalia</taxon>
        <taxon>Eutheria</taxon>
        <taxon>Laurasiatheria</taxon>
        <taxon>Artiodactyla</taxon>
        <taxon>Ruminantia</taxon>
        <taxon>Pecora</taxon>
        <taxon>Cervidae</taxon>
        <taxon>Muntiacinae</taxon>
        <taxon>Muntiacus</taxon>
    </lineage>
</organism>
<proteinExistence type="predicted"/>
<evidence type="ECO:0000259" key="1">
    <source>
        <dbReference type="Pfam" id="PF16347"/>
    </source>
</evidence>
<dbReference type="Gene3D" id="3.40.720.10">
    <property type="entry name" value="Alkaline Phosphatase, subunit A"/>
    <property type="match status" value="1"/>
</dbReference>
<evidence type="ECO:0000313" key="2">
    <source>
        <dbReference type="EMBL" id="KAB0339191.1"/>
    </source>
</evidence>
<dbReference type="GO" id="GO:0004065">
    <property type="term" value="F:arylsulfatase activity"/>
    <property type="evidence" value="ECO:0007669"/>
    <property type="project" value="TreeGrafter"/>
</dbReference>
<gene>
    <name evidence="2" type="ORF">FD754_024071</name>
</gene>